<dbReference type="GO" id="GO:0046872">
    <property type="term" value="F:metal ion binding"/>
    <property type="evidence" value="ECO:0007669"/>
    <property type="project" value="UniProtKB-KW"/>
</dbReference>
<dbReference type="CDD" id="cd16148">
    <property type="entry name" value="sulfatase_like"/>
    <property type="match status" value="1"/>
</dbReference>
<dbReference type="AlphaFoldDB" id="A0A177NTH4"/>
<feature type="transmembrane region" description="Helical" evidence="7">
    <location>
        <begin position="12"/>
        <end position="31"/>
    </location>
</feature>
<evidence type="ECO:0000256" key="6">
    <source>
        <dbReference type="ARBA" id="ARBA00022837"/>
    </source>
</evidence>
<dbReference type="InterPro" id="IPR000917">
    <property type="entry name" value="Sulfatase_N"/>
</dbReference>
<evidence type="ECO:0000313" key="9">
    <source>
        <dbReference type="EMBL" id="OAI20519.1"/>
    </source>
</evidence>
<gene>
    <name evidence="9" type="ORF">A1359_03410</name>
</gene>
<evidence type="ECO:0000256" key="7">
    <source>
        <dbReference type="SAM" id="Phobius"/>
    </source>
</evidence>
<keyword evidence="6" id="KW-0106">Calcium</keyword>
<feature type="domain" description="Sulfatase N-terminal" evidence="8">
    <location>
        <begin position="50"/>
        <end position="393"/>
    </location>
</feature>
<keyword evidence="10" id="KW-1185">Reference proteome</keyword>
<dbReference type="SUPFAM" id="SSF53649">
    <property type="entry name" value="Alkaline phosphatase-like"/>
    <property type="match status" value="1"/>
</dbReference>
<sequence length="530" mass="60627">MAIYFSNFENDNFLTIYLLGFIALYLFLSIWNHNHIRILPIIECTKSKFNVIMIGVDTLRIDRLGAYAYHRKLTPNIDKICTQGVIFENCITPLARTAPSLTSLFSSLWPHNHQIRDNYPDATQTDLPADNFINILNSQGFSTAAISDWAGADFKKINFGFKELSVPQDQWNIKLLLRQGPAYLRLFLTLFTHNRFGKRFLPELYYLAGVPLTSHLGQECRDTISRLAKKEKPFLINLFTSSTHVPFGSEYPYYNLFTPKDYAGDSRFIMGDFSTPEQIVESQESTSEAHDISQIINLYDSCVKEFDDEVGKIIDHIDKCGLRENTFIVLYSDHGTDFFETECWGQGNTLVGNDPSGRIPLIISGPGVPQNVKFSHVCRSIDFMPTMLDLLGMEIPNNIDGVSLAPYINDNSNPNLYAFQETGVWMGKIPGLHPDQITYPDIIELLTIPDIKSGTMVIDEKYYPTVIQAKNRSIQNDRWKLIYIPTYHGPVYQLYDLKTDPYKNVIDLYPDILSELKPKLEDWIFNPTIQ</sequence>
<organism evidence="9 10">
    <name type="scientific">Methylomonas lenta</name>
    <dbReference type="NCBI Taxonomy" id="980561"/>
    <lineage>
        <taxon>Bacteria</taxon>
        <taxon>Pseudomonadati</taxon>
        <taxon>Pseudomonadota</taxon>
        <taxon>Gammaproteobacteria</taxon>
        <taxon>Methylococcales</taxon>
        <taxon>Methylococcaceae</taxon>
        <taxon>Methylomonas</taxon>
    </lineage>
</organism>
<dbReference type="Pfam" id="PF00884">
    <property type="entry name" value="Sulfatase"/>
    <property type="match status" value="1"/>
</dbReference>
<accession>A0A177NTH4</accession>
<keyword evidence="7" id="KW-0472">Membrane</keyword>
<protein>
    <recommendedName>
        <fullName evidence="8">Sulfatase N-terminal domain-containing protein</fullName>
    </recommendedName>
</protein>
<keyword evidence="3" id="KW-0479">Metal-binding</keyword>
<keyword evidence="7" id="KW-0812">Transmembrane</keyword>
<dbReference type="InterPro" id="IPR017850">
    <property type="entry name" value="Alkaline_phosphatase_core_sf"/>
</dbReference>
<dbReference type="Gene3D" id="3.40.720.10">
    <property type="entry name" value="Alkaline Phosphatase, subunit A"/>
    <property type="match status" value="1"/>
</dbReference>
<keyword evidence="5" id="KW-0378">Hydrolase</keyword>
<dbReference type="STRING" id="980561.A1359_03410"/>
<evidence type="ECO:0000256" key="2">
    <source>
        <dbReference type="ARBA" id="ARBA00008779"/>
    </source>
</evidence>
<dbReference type="Proteomes" id="UP000078476">
    <property type="component" value="Unassembled WGS sequence"/>
</dbReference>
<comment type="caution">
    <text evidence="9">The sequence shown here is derived from an EMBL/GenBank/DDBJ whole genome shotgun (WGS) entry which is preliminary data.</text>
</comment>
<evidence type="ECO:0000259" key="8">
    <source>
        <dbReference type="Pfam" id="PF00884"/>
    </source>
</evidence>
<name>A0A177NTH4_9GAMM</name>
<dbReference type="InterPro" id="IPR050738">
    <property type="entry name" value="Sulfatase"/>
</dbReference>
<dbReference type="GO" id="GO:0004065">
    <property type="term" value="F:arylsulfatase activity"/>
    <property type="evidence" value="ECO:0007669"/>
    <property type="project" value="TreeGrafter"/>
</dbReference>
<comment type="similarity">
    <text evidence="2">Belongs to the sulfatase family.</text>
</comment>
<keyword evidence="7" id="KW-1133">Transmembrane helix</keyword>
<dbReference type="EMBL" id="LUUI01000044">
    <property type="protein sequence ID" value="OAI20519.1"/>
    <property type="molecule type" value="Genomic_DNA"/>
</dbReference>
<evidence type="ECO:0000256" key="1">
    <source>
        <dbReference type="ARBA" id="ARBA00001913"/>
    </source>
</evidence>
<evidence type="ECO:0000256" key="3">
    <source>
        <dbReference type="ARBA" id="ARBA00022723"/>
    </source>
</evidence>
<evidence type="ECO:0000256" key="5">
    <source>
        <dbReference type="ARBA" id="ARBA00022801"/>
    </source>
</evidence>
<evidence type="ECO:0000313" key="10">
    <source>
        <dbReference type="Proteomes" id="UP000078476"/>
    </source>
</evidence>
<evidence type="ECO:0000256" key="4">
    <source>
        <dbReference type="ARBA" id="ARBA00022729"/>
    </source>
</evidence>
<keyword evidence="4" id="KW-0732">Signal</keyword>
<proteinExistence type="inferred from homology"/>
<reference evidence="9 10" key="1">
    <citation type="submission" date="2016-03" db="EMBL/GenBank/DDBJ databases">
        <authorList>
            <person name="Ploux O."/>
        </authorList>
    </citation>
    <scope>NUCLEOTIDE SEQUENCE [LARGE SCALE GENOMIC DNA]</scope>
    <source>
        <strain evidence="9 10">R-45370</strain>
    </source>
</reference>
<dbReference type="PANTHER" id="PTHR42693">
    <property type="entry name" value="ARYLSULFATASE FAMILY MEMBER"/>
    <property type="match status" value="1"/>
</dbReference>
<comment type="cofactor">
    <cofactor evidence="1">
        <name>Ca(2+)</name>
        <dbReference type="ChEBI" id="CHEBI:29108"/>
    </cofactor>
</comment>
<dbReference type="PANTHER" id="PTHR42693:SF42">
    <property type="entry name" value="ARYLSULFATASE G"/>
    <property type="match status" value="1"/>
</dbReference>